<reference evidence="3 4" key="1">
    <citation type="journal article" date="2019" name="Genome Biol. Evol.">
        <title>Nanopore Sequencing Significantly Improves Genome Assembly of the Protozoan Parasite Trypanosoma cruzi.</title>
        <authorList>
            <person name="Diaz-Viraque F."/>
            <person name="Pita S."/>
            <person name="Greif G."/>
            <person name="de Souza R.C.M."/>
            <person name="Iraola G."/>
            <person name="Robello C."/>
        </authorList>
    </citation>
    <scope>NUCLEOTIDE SEQUENCE [LARGE SCALE GENOMIC DNA]</scope>
    <source>
        <strain evidence="3 4">Berenice</strain>
    </source>
</reference>
<evidence type="ECO:0000313" key="3">
    <source>
        <dbReference type="EMBL" id="KAF5216650.1"/>
    </source>
</evidence>
<dbReference type="VEuPathDB" id="TriTrypDB:BCY84_09208"/>
<accession>A0A7J6XRL8</accession>
<evidence type="ECO:0000256" key="1">
    <source>
        <dbReference type="SAM" id="MobiDB-lite"/>
    </source>
</evidence>
<feature type="region of interest" description="Disordered" evidence="1">
    <location>
        <begin position="55"/>
        <end position="95"/>
    </location>
</feature>
<comment type="caution">
    <text evidence="3">The sequence shown here is derived from an EMBL/GenBank/DDBJ whole genome shotgun (WGS) entry which is preliminary data.</text>
</comment>
<feature type="transmembrane region" description="Helical" evidence="2">
    <location>
        <begin position="289"/>
        <end position="309"/>
    </location>
</feature>
<sequence length="447" mass="49428">MEGCPGGKGRRAHRLTGGCRCGKDSVPGVDPDIGPRVAAQRTGAMRLLPTPRQACTRPADHKEPSVSVVPSLPDCGDRPVSASAGTSSRREHRNFLSTSERRIDVLLPNLRQSALVRPQYEGTCRTCSAWRYNSLRGPPMRMPQWRHRLLNRCLARRSPPKLPSMPAGKTRRKHKRGYSRWTRLFRHRLITDATGCCSPRRTTGDSASSTVGMHLSLGTGTATVCDCPSPHDGPFAKEYLPPFVRTALALLTRYCSSIQPKQHNKLLCDEYWLHFPWTNNPRGVRGSPFYCYFAFVLLCALHLLVCVCAPSVRGADTTDRSRRMYMRWSLVCRSCLLLPLPSVCWCCGRAVCVCACCRGLECVSCVVCGVRCMPGCCPLLMWCALCVCLPHLSSPLLLSMSLTVQISSTPLNDHTHDDDDVPSAVRPVGARPVLLPVRVRVRGYTGS</sequence>
<protein>
    <recommendedName>
        <fullName evidence="5">Mucin TcMUCII</fullName>
    </recommendedName>
</protein>
<keyword evidence="2" id="KW-0472">Membrane</keyword>
<keyword evidence="2" id="KW-0812">Transmembrane</keyword>
<name>A0A7J6XRL8_TRYCR</name>
<evidence type="ECO:0000256" key="2">
    <source>
        <dbReference type="SAM" id="Phobius"/>
    </source>
</evidence>
<dbReference type="VEuPathDB" id="TriTrypDB:ECC02_010550"/>
<dbReference type="AlphaFoldDB" id="A0A7J6XRL8"/>
<gene>
    <name evidence="3" type="ORF">ECC02_010550</name>
</gene>
<dbReference type="Proteomes" id="UP000583944">
    <property type="component" value="Unassembled WGS sequence"/>
</dbReference>
<proteinExistence type="predicted"/>
<dbReference type="EMBL" id="JABDHM010000186">
    <property type="protein sequence ID" value="KAF5216650.1"/>
    <property type="molecule type" value="Genomic_DNA"/>
</dbReference>
<organism evidence="3 4">
    <name type="scientific">Trypanosoma cruzi</name>
    <dbReference type="NCBI Taxonomy" id="5693"/>
    <lineage>
        <taxon>Eukaryota</taxon>
        <taxon>Discoba</taxon>
        <taxon>Euglenozoa</taxon>
        <taxon>Kinetoplastea</taxon>
        <taxon>Metakinetoplastina</taxon>
        <taxon>Trypanosomatida</taxon>
        <taxon>Trypanosomatidae</taxon>
        <taxon>Trypanosoma</taxon>
        <taxon>Schizotrypanum</taxon>
    </lineage>
</organism>
<keyword evidence="2" id="KW-1133">Transmembrane helix</keyword>
<evidence type="ECO:0008006" key="5">
    <source>
        <dbReference type="Google" id="ProtNLM"/>
    </source>
</evidence>
<evidence type="ECO:0000313" key="4">
    <source>
        <dbReference type="Proteomes" id="UP000583944"/>
    </source>
</evidence>